<gene>
    <name evidence="1" type="ORF">SDC9_146018</name>
</gene>
<comment type="caution">
    <text evidence="1">The sequence shown here is derived from an EMBL/GenBank/DDBJ whole genome shotgun (WGS) entry which is preliminary data.</text>
</comment>
<evidence type="ECO:0000313" key="1">
    <source>
        <dbReference type="EMBL" id="MPM98828.1"/>
    </source>
</evidence>
<proteinExistence type="predicted"/>
<reference evidence="1" key="1">
    <citation type="submission" date="2019-08" db="EMBL/GenBank/DDBJ databases">
        <authorList>
            <person name="Kucharzyk K."/>
            <person name="Murdoch R.W."/>
            <person name="Higgins S."/>
            <person name="Loffler F."/>
        </authorList>
    </citation>
    <scope>NUCLEOTIDE SEQUENCE</scope>
</reference>
<accession>A0A645ECK3</accession>
<name>A0A645ECK3_9ZZZZ</name>
<organism evidence="1">
    <name type="scientific">bioreactor metagenome</name>
    <dbReference type="NCBI Taxonomy" id="1076179"/>
    <lineage>
        <taxon>unclassified sequences</taxon>
        <taxon>metagenomes</taxon>
        <taxon>ecological metagenomes</taxon>
    </lineage>
</organism>
<dbReference type="EMBL" id="VSSQ01044959">
    <property type="protein sequence ID" value="MPM98828.1"/>
    <property type="molecule type" value="Genomic_DNA"/>
</dbReference>
<protein>
    <submittedName>
        <fullName evidence="1">Uncharacterized protein</fullName>
    </submittedName>
</protein>
<sequence length="76" mass="8190">MQNSVSDAETVIEAGATVTFVVDTFEQPFPELLDEHVNVKIPSDEVLKYTVVALDPETYGVVHAASVKRAVSGVQT</sequence>
<dbReference type="AlphaFoldDB" id="A0A645ECK3"/>